<evidence type="ECO:0000313" key="2">
    <source>
        <dbReference type="Proteomes" id="UP001521150"/>
    </source>
</evidence>
<dbReference type="Proteomes" id="UP001521150">
    <property type="component" value="Unassembled WGS sequence"/>
</dbReference>
<comment type="caution">
    <text evidence="1">The sequence shown here is derived from an EMBL/GenBank/DDBJ whole genome shotgun (WGS) entry which is preliminary data.</text>
</comment>
<reference evidence="1 2" key="1">
    <citation type="submission" date="2021-12" db="EMBL/GenBank/DDBJ databases">
        <title>Genome sequence of Kibdelosporangium philippinense ATCC 49844.</title>
        <authorList>
            <person name="Fedorov E.A."/>
            <person name="Omeragic M."/>
            <person name="Shalygina K.F."/>
            <person name="Maclea K.S."/>
        </authorList>
    </citation>
    <scope>NUCLEOTIDE SEQUENCE [LARGE SCALE GENOMIC DNA]</scope>
    <source>
        <strain evidence="1 2">ATCC 49844</strain>
    </source>
</reference>
<keyword evidence="2" id="KW-1185">Reference proteome</keyword>
<evidence type="ECO:0008006" key="3">
    <source>
        <dbReference type="Google" id="ProtNLM"/>
    </source>
</evidence>
<organism evidence="1 2">
    <name type="scientific">Kibdelosporangium philippinense</name>
    <dbReference type="NCBI Taxonomy" id="211113"/>
    <lineage>
        <taxon>Bacteria</taxon>
        <taxon>Bacillati</taxon>
        <taxon>Actinomycetota</taxon>
        <taxon>Actinomycetes</taxon>
        <taxon>Pseudonocardiales</taxon>
        <taxon>Pseudonocardiaceae</taxon>
        <taxon>Kibdelosporangium</taxon>
    </lineage>
</organism>
<protein>
    <recommendedName>
        <fullName evidence="3">DUF5641 domain-containing protein</fullName>
    </recommendedName>
</protein>
<dbReference type="RefSeq" id="WP_233722712.1">
    <property type="nucleotide sequence ID" value="NZ_JAJVCN010000001.1"/>
</dbReference>
<dbReference type="EMBL" id="JAJVCN010000001">
    <property type="protein sequence ID" value="MCE7001652.1"/>
    <property type="molecule type" value="Genomic_DNA"/>
</dbReference>
<accession>A0ABS8Z2J6</accession>
<proteinExistence type="predicted"/>
<sequence length="108" mass="12520">MPVWASLFGRKLATRPTAWRRFWKDVARCGPDNGVRWRTLAGENNRPDRVLVLDNDEEREWSLGRLLDQPWRELKQGRPSYADTIVDEPVDIGGNERLLLHIPESALT</sequence>
<evidence type="ECO:0000313" key="1">
    <source>
        <dbReference type="EMBL" id="MCE7001652.1"/>
    </source>
</evidence>
<gene>
    <name evidence="1" type="ORF">LWC34_02170</name>
</gene>
<name>A0ABS8Z2J6_9PSEU</name>